<feature type="compositionally biased region" description="Low complexity" evidence="1">
    <location>
        <begin position="234"/>
        <end position="250"/>
    </location>
</feature>
<feature type="chain" id="PRO_5007542102" evidence="2">
    <location>
        <begin position="23"/>
        <end position="274"/>
    </location>
</feature>
<protein>
    <submittedName>
        <fullName evidence="3">Putative secreted protein</fullName>
    </submittedName>
</protein>
<evidence type="ECO:0000256" key="2">
    <source>
        <dbReference type="SAM" id="SignalP"/>
    </source>
</evidence>
<evidence type="ECO:0000256" key="1">
    <source>
        <dbReference type="SAM" id="MobiDB-lite"/>
    </source>
</evidence>
<accession>A0A147BBD6</accession>
<dbReference type="EMBL" id="GEGO01007326">
    <property type="protein sequence ID" value="JAR88078.1"/>
    <property type="molecule type" value="Transcribed_RNA"/>
</dbReference>
<organism evidence="3">
    <name type="scientific">Ixodes ricinus</name>
    <name type="common">Common tick</name>
    <name type="synonym">Acarus ricinus</name>
    <dbReference type="NCBI Taxonomy" id="34613"/>
    <lineage>
        <taxon>Eukaryota</taxon>
        <taxon>Metazoa</taxon>
        <taxon>Ecdysozoa</taxon>
        <taxon>Arthropoda</taxon>
        <taxon>Chelicerata</taxon>
        <taxon>Arachnida</taxon>
        <taxon>Acari</taxon>
        <taxon>Parasitiformes</taxon>
        <taxon>Ixodida</taxon>
        <taxon>Ixodoidea</taxon>
        <taxon>Ixodidae</taxon>
        <taxon>Ixodinae</taxon>
        <taxon>Ixodes</taxon>
    </lineage>
</organism>
<keyword evidence="2" id="KW-0732">Signal</keyword>
<name>A0A147BBD6_IXORI</name>
<feature type="region of interest" description="Disordered" evidence="1">
    <location>
        <begin position="220"/>
        <end position="254"/>
    </location>
</feature>
<proteinExistence type="predicted"/>
<feature type="signal peptide" evidence="2">
    <location>
        <begin position="1"/>
        <end position="22"/>
    </location>
</feature>
<dbReference type="AlphaFoldDB" id="A0A147BBD6"/>
<sequence length="274" mass="29327">MKRWRLTLWSHLTTNLTAPLDCAVPPAASRKDVWHSLNRTECVCKCANTSSPNNDALAPESRRAANVRPAIVRAKNGAGASGEKSSRYADGARAIMGAPAFRRAAGLVSGGRLRFPRRWEALSADQYILGRNGRDYRSGNTVRPNHEVGSVARSSAGWGAHWEHLGAQPAPPCAASCPTGGPDCAGPHAPLWSLVASQRCRGPGHDRKCLSCPFPACRHMPHTPQGGESETRSLRSTRSAALGTPTGGAEACRRARRGYRLVGGELQRQDRPGS</sequence>
<evidence type="ECO:0000313" key="3">
    <source>
        <dbReference type="EMBL" id="JAR88078.1"/>
    </source>
</evidence>
<reference evidence="3" key="1">
    <citation type="journal article" date="2018" name="PLoS Negl. Trop. Dis.">
        <title>Sialome diversity of ticks revealed by RNAseq of single tick salivary glands.</title>
        <authorList>
            <person name="Perner J."/>
            <person name="Kropackova S."/>
            <person name="Kopacek P."/>
            <person name="Ribeiro J.M."/>
        </authorList>
    </citation>
    <scope>NUCLEOTIDE SEQUENCE</scope>
    <source>
        <strain evidence="3">Siblings of single egg batch collected in Ceske Budejovice</strain>
        <tissue evidence="3">Salivary glands</tissue>
    </source>
</reference>